<evidence type="ECO:0000313" key="4">
    <source>
        <dbReference type="EMBL" id="ORX88005.1"/>
    </source>
</evidence>
<dbReference type="GO" id="GO:0006383">
    <property type="term" value="P:transcription by RNA polymerase III"/>
    <property type="evidence" value="ECO:0007669"/>
    <property type="project" value="InterPro"/>
</dbReference>
<feature type="compositionally biased region" description="Acidic residues" evidence="3">
    <location>
        <begin position="1"/>
        <end position="18"/>
    </location>
</feature>
<feature type="repeat" description="TPR" evidence="1">
    <location>
        <begin position="724"/>
        <end position="757"/>
    </location>
</feature>
<sequence>MDQDQEDDLKDLEEEMEEEGKRKRKRKRSGKDSKLSEENGKLLGKANVAYSNKQYQEAIQYLHSIIQSAPNANQAWFLLAIIHEELGEELKAFQFYLVAAHITKKDGSLWKRLGLMAKNLNQIEEAIYCYTKAIHTDNKDFDAVWDRSYLYYEQGNYKKAINGYIYILKYCPNNTHVIKELSKLYLKTNNVEKAIILFENAIKASDEEQELYRQHLIEKEKMKAQQALQQTTQVNGASSSERGFFDDVPRLQPIETSDDEEDSFQFECSIGYEEINMLAELYMEINEYEKAINTIRKRCRILQGRETPIKENIMDDSEFDEDENTPERLRLPMELRVRLGICRLYLNQINLAVHHFYYLYKYEVQYYPELYFDVGEAYIERKLYTKALAIFNVMEECEQTNVPITWSKLAYCYHQLGNLEAAVDLYKHVLKYLPDDHDLKLSLAEVYGDMGEEEKALALINEVDAATSKDNNEEKDEQEKNESEKLSIFVDTQKTPFKKQEDESVKIRDNKLYYQKIGLLYPKIGKDEGSQNEFLNTAFKLVQRFQNTKEFYPSDRQKKFTGTRNRKKRILPSFTDNDEIISHENKEKLPESFQGLSFNEWFEVIVKYAIGLAKSGNANEAQEVLWNASKANVYYHDKERSRVLRYYMLGIALYSKNYIKACEICRWFINTYPNNLDSYRLYMVVFTSGNPIIQAYASSSSQKFFSRFIKNMKYDETSKEFNNPLVYVIYGHILHSARSYMQALNYYSKAFKIAPVDPIINLSLGLVHLHRAMQRQADNRHLQIIQGLTFIFRYFKIMKGNQEACYNVARAFHQIGLLYLAVQYYEKVLKMPSRKELEVKKYLREKQRGLRDGSFKIDQEFELYMEEQEDDTDLKSEAAYNLSLIYVASGSYGLSQQLLRKYCTF</sequence>
<evidence type="ECO:0000256" key="1">
    <source>
        <dbReference type="PROSITE-ProRule" id="PRU00339"/>
    </source>
</evidence>
<evidence type="ECO:0000313" key="5">
    <source>
        <dbReference type="Proteomes" id="UP000193944"/>
    </source>
</evidence>
<dbReference type="InterPro" id="IPR039340">
    <property type="entry name" value="Tfc4/TFIIIC-102/Sfc4"/>
</dbReference>
<feature type="repeat" description="TPR" evidence="1">
    <location>
        <begin position="403"/>
        <end position="436"/>
    </location>
</feature>
<dbReference type="Pfam" id="PF13432">
    <property type="entry name" value="TPR_16"/>
    <property type="match status" value="1"/>
</dbReference>
<dbReference type="OrthoDB" id="9991317at2759"/>
<protein>
    <submittedName>
        <fullName evidence="4">TPR-like protein</fullName>
    </submittedName>
</protein>
<feature type="repeat" description="TPR" evidence="1">
    <location>
        <begin position="107"/>
        <end position="140"/>
    </location>
</feature>
<name>A0A1Y1XQT1_9FUNG</name>
<dbReference type="Gene3D" id="1.25.40.10">
    <property type="entry name" value="Tetratricopeptide repeat domain"/>
    <property type="match status" value="3"/>
</dbReference>
<dbReference type="EMBL" id="MCFG01000003">
    <property type="protein sequence ID" value="ORX88005.1"/>
    <property type="molecule type" value="Genomic_DNA"/>
</dbReference>
<dbReference type="PANTHER" id="PTHR23082:SF0">
    <property type="entry name" value="GENERAL TRANSCRIPTION FACTOR 3C POLYPEPTIDE 3"/>
    <property type="match status" value="1"/>
</dbReference>
<dbReference type="PANTHER" id="PTHR23082">
    <property type="entry name" value="TRANSCRIPTION INITIATION FACTOR IIIC TFIIIC , POLYPEPTIDE 3-RELATED"/>
    <property type="match status" value="1"/>
</dbReference>
<keyword evidence="2" id="KW-0175">Coiled coil</keyword>
<proteinExistence type="predicted"/>
<evidence type="ECO:0000256" key="2">
    <source>
        <dbReference type="SAM" id="Coils"/>
    </source>
</evidence>
<keyword evidence="1" id="KW-0802">TPR repeat</keyword>
<dbReference type="Pfam" id="PF13181">
    <property type="entry name" value="TPR_8"/>
    <property type="match status" value="1"/>
</dbReference>
<feature type="coiled-coil region" evidence="2">
    <location>
        <begin position="278"/>
        <end position="305"/>
    </location>
</feature>
<dbReference type="PROSITE" id="PS50005">
    <property type="entry name" value="TPR"/>
    <property type="match status" value="5"/>
</dbReference>
<feature type="repeat" description="TPR" evidence="1">
    <location>
        <begin position="141"/>
        <end position="174"/>
    </location>
</feature>
<dbReference type="Pfam" id="PF14559">
    <property type="entry name" value="TPR_19"/>
    <property type="match status" value="1"/>
</dbReference>
<dbReference type="AlphaFoldDB" id="A0A1Y1XQT1"/>
<dbReference type="InterPro" id="IPR019734">
    <property type="entry name" value="TPR_rpt"/>
</dbReference>
<dbReference type="Proteomes" id="UP000193944">
    <property type="component" value="Unassembled WGS sequence"/>
</dbReference>
<reference evidence="4 5" key="2">
    <citation type="submission" date="2016-08" db="EMBL/GenBank/DDBJ databases">
        <title>Pervasive Adenine N6-methylation of Active Genes in Fungi.</title>
        <authorList>
            <consortium name="DOE Joint Genome Institute"/>
            <person name="Mondo S.J."/>
            <person name="Dannebaum R.O."/>
            <person name="Kuo R.C."/>
            <person name="Labutti K."/>
            <person name="Haridas S."/>
            <person name="Kuo A."/>
            <person name="Salamov A."/>
            <person name="Ahrendt S.R."/>
            <person name="Lipzen A."/>
            <person name="Sullivan W."/>
            <person name="Andreopoulos W.B."/>
            <person name="Clum A."/>
            <person name="Lindquist E."/>
            <person name="Daum C."/>
            <person name="Ramamoorthy G.K."/>
            <person name="Gryganskyi A."/>
            <person name="Culley D."/>
            <person name="Magnuson J.K."/>
            <person name="James T.Y."/>
            <person name="O'Malley M.A."/>
            <person name="Stajich J.E."/>
            <person name="Spatafora J.W."/>
            <person name="Visel A."/>
            <person name="Grigoriev I.V."/>
        </authorList>
    </citation>
    <scope>NUCLEOTIDE SEQUENCE [LARGE SCALE GENOMIC DNA]</scope>
    <source>
        <strain evidence="4 5">S4</strain>
    </source>
</reference>
<dbReference type="SMART" id="SM00028">
    <property type="entry name" value="TPR"/>
    <property type="match status" value="12"/>
</dbReference>
<organism evidence="4 5">
    <name type="scientific">Anaeromyces robustus</name>
    <dbReference type="NCBI Taxonomy" id="1754192"/>
    <lineage>
        <taxon>Eukaryota</taxon>
        <taxon>Fungi</taxon>
        <taxon>Fungi incertae sedis</taxon>
        <taxon>Chytridiomycota</taxon>
        <taxon>Chytridiomycota incertae sedis</taxon>
        <taxon>Neocallimastigomycetes</taxon>
        <taxon>Neocallimastigales</taxon>
        <taxon>Neocallimastigaceae</taxon>
        <taxon>Anaeromyces</taxon>
    </lineage>
</organism>
<dbReference type="InterPro" id="IPR011990">
    <property type="entry name" value="TPR-like_helical_dom_sf"/>
</dbReference>
<accession>A0A1Y1XQT1</accession>
<feature type="region of interest" description="Disordered" evidence="3">
    <location>
        <begin position="1"/>
        <end position="37"/>
    </location>
</feature>
<dbReference type="STRING" id="1754192.A0A1Y1XQT1"/>
<keyword evidence="5" id="KW-1185">Reference proteome</keyword>
<gene>
    <name evidence="4" type="ORF">BCR32DRAFT_214845</name>
</gene>
<evidence type="ECO:0000256" key="3">
    <source>
        <dbReference type="SAM" id="MobiDB-lite"/>
    </source>
</evidence>
<dbReference type="SUPFAM" id="SSF48452">
    <property type="entry name" value="TPR-like"/>
    <property type="match status" value="3"/>
</dbReference>
<feature type="repeat" description="TPR" evidence="1">
    <location>
        <begin position="175"/>
        <end position="208"/>
    </location>
</feature>
<reference evidence="4 5" key="1">
    <citation type="submission" date="2016-08" db="EMBL/GenBank/DDBJ databases">
        <title>A Parts List for Fungal Cellulosomes Revealed by Comparative Genomics.</title>
        <authorList>
            <consortium name="DOE Joint Genome Institute"/>
            <person name="Haitjema C.H."/>
            <person name="Gilmore S.P."/>
            <person name="Henske J.K."/>
            <person name="Solomon K.V."/>
            <person name="De Groot R."/>
            <person name="Kuo A."/>
            <person name="Mondo S.J."/>
            <person name="Salamov A.A."/>
            <person name="Labutti K."/>
            <person name="Zhao Z."/>
            <person name="Chiniquy J."/>
            <person name="Barry K."/>
            <person name="Brewer H.M."/>
            <person name="Purvine S.O."/>
            <person name="Wright A.T."/>
            <person name="Boxma B."/>
            <person name="Van Alen T."/>
            <person name="Hackstein J.H."/>
            <person name="Baker S.E."/>
            <person name="Grigoriev I.V."/>
            <person name="O'Malley M.A."/>
        </authorList>
    </citation>
    <scope>NUCLEOTIDE SEQUENCE [LARGE SCALE GENOMIC DNA]</scope>
    <source>
        <strain evidence="4 5">S4</strain>
    </source>
</reference>
<comment type="caution">
    <text evidence="4">The sequence shown here is derived from an EMBL/GenBank/DDBJ whole genome shotgun (WGS) entry which is preliminary data.</text>
</comment>
<dbReference type="GO" id="GO:0000127">
    <property type="term" value="C:transcription factor TFIIIC complex"/>
    <property type="evidence" value="ECO:0007669"/>
    <property type="project" value="TreeGrafter"/>
</dbReference>